<sequence>MAFPNFDVYLGKNKTLYSFSEDKHGGHQVVLRPEQAAGWPQELTHKGLYIGYLGDGVWRIAGDTHSPTAGVVHNVISKPKVIEDALLPVKLFENRQGTFVDVTEKLGIDIRQQTTSATVGDFDNNGWSDIFIVRYGNMAQANEQILLTNQHGKSFVAATNHGLISNELGATGGGAESFDFDKDGDLDMVFANERGRWHLFENLTNPTVSSQINSDANAKQFIMLEVGDSLKVLPPHKVRNGSFRLVAILISE</sequence>
<evidence type="ECO:0000313" key="1">
    <source>
        <dbReference type="EMBL" id="MDU0356301.1"/>
    </source>
</evidence>
<organism evidence="1 2">
    <name type="scientific">Paraglaciecola aquimarina</name>
    <dbReference type="NCBI Taxonomy" id="1235557"/>
    <lineage>
        <taxon>Bacteria</taxon>
        <taxon>Pseudomonadati</taxon>
        <taxon>Pseudomonadota</taxon>
        <taxon>Gammaproteobacteria</taxon>
        <taxon>Alteromonadales</taxon>
        <taxon>Alteromonadaceae</taxon>
        <taxon>Paraglaciecola</taxon>
    </lineage>
</organism>
<dbReference type="SUPFAM" id="SSF69318">
    <property type="entry name" value="Integrin alpha N-terminal domain"/>
    <property type="match status" value="1"/>
</dbReference>
<dbReference type="EMBL" id="JAWDIO010000002">
    <property type="protein sequence ID" value="MDU0356301.1"/>
    <property type="molecule type" value="Genomic_DNA"/>
</dbReference>
<gene>
    <name evidence="1" type="ORF">RS130_22585</name>
</gene>
<dbReference type="InterPro" id="IPR028994">
    <property type="entry name" value="Integrin_alpha_N"/>
</dbReference>
<accession>A0ABU3T201</accession>
<dbReference type="Proteomes" id="UP001247805">
    <property type="component" value="Unassembled WGS sequence"/>
</dbReference>
<comment type="caution">
    <text evidence="1">The sequence shown here is derived from an EMBL/GenBank/DDBJ whole genome shotgun (WGS) entry which is preliminary data.</text>
</comment>
<evidence type="ECO:0000313" key="2">
    <source>
        <dbReference type="Proteomes" id="UP001247805"/>
    </source>
</evidence>
<name>A0ABU3T201_9ALTE</name>
<reference evidence="1 2" key="1">
    <citation type="submission" date="2023-10" db="EMBL/GenBank/DDBJ databases">
        <title>Glaciecola aquimarina strain GGW-M5 nov., isolated from a coastal seawater.</title>
        <authorList>
            <person name="Bayburt H."/>
            <person name="Kim J.M."/>
            <person name="Choi B.J."/>
            <person name="Jeon C.O."/>
        </authorList>
    </citation>
    <scope>NUCLEOTIDE SEQUENCE [LARGE SCALE GENOMIC DNA]</scope>
    <source>
        <strain evidence="1 2">KCTC 32108</strain>
    </source>
</reference>
<dbReference type="RefSeq" id="WP_316027796.1">
    <property type="nucleotide sequence ID" value="NZ_JAWDIO010000002.1"/>
</dbReference>
<protein>
    <submittedName>
        <fullName evidence="1">VCBS repeat-containing protein</fullName>
    </submittedName>
</protein>
<proteinExistence type="predicted"/>
<keyword evidence="2" id="KW-1185">Reference proteome</keyword>